<protein>
    <submittedName>
        <fullName evidence="5">Unannotated protein</fullName>
    </submittedName>
</protein>
<keyword evidence="3" id="KW-0378">Hydrolase</keyword>
<dbReference type="InterPro" id="IPR037004">
    <property type="entry name" value="Exonuc_VII_ssu_sf"/>
</dbReference>
<evidence type="ECO:0000256" key="2">
    <source>
        <dbReference type="ARBA" id="ARBA00022722"/>
    </source>
</evidence>
<sequence>MAAPDDTPLTYEQARAELEGVVRSLDDPEQPLDQMMSLWERGEFLATLCEARLEGARARFDEVTRPPGTPASAD</sequence>
<name>A0A6J7R1J7_9ZZZZ</name>
<organism evidence="5">
    <name type="scientific">freshwater metagenome</name>
    <dbReference type="NCBI Taxonomy" id="449393"/>
    <lineage>
        <taxon>unclassified sequences</taxon>
        <taxon>metagenomes</taxon>
        <taxon>ecological metagenomes</taxon>
    </lineage>
</organism>
<dbReference type="AlphaFoldDB" id="A0A6J7R1J7"/>
<evidence type="ECO:0000313" key="5">
    <source>
        <dbReference type="EMBL" id="CAB5022063.1"/>
    </source>
</evidence>
<evidence type="ECO:0000313" key="4">
    <source>
        <dbReference type="EMBL" id="CAB4954247.1"/>
    </source>
</evidence>
<dbReference type="EMBL" id="CAFBNF010000200">
    <property type="protein sequence ID" value="CAB4954247.1"/>
    <property type="molecule type" value="Genomic_DNA"/>
</dbReference>
<dbReference type="GO" id="GO:0006308">
    <property type="term" value="P:DNA catabolic process"/>
    <property type="evidence" value="ECO:0007669"/>
    <property type="project" value="InterPro"/>
</dbReference>
<dbReference type="HAMAP" id="MF_00337">
    <property type="entry name" value="Exonuc_7_S"/>
    <property type="match status" value="1"/>
</dbReference>
<dbReference type="GO" id="GO:0008855">
    <property type="term" value="F:exodeoxyribonuclease VII activity"/>
    <property type="evidence" value="ECO:0007669"/>
    <property type="project" value="InterPro"/>
</dbReference>
<dbReference type="Pfam" id="PF02609">
    <property type="entry name" value="Exonuc_VII_S"/>
    <property type="match status" value="1"/>
</dbReference>
<dbReference type="PANTHER" id="PTHR34137:SF1">
    <property type="entry name" value="EXODEOXYRIBONUCLEASE 7 SMALL SUBUNIT"/>
    <property type="match status" value="1"/>
</dbReference>
<dbReference type="GO" id="GO:0009318">
    <property type="term" value="C:exodeoxyribonuclease VII complex"/>
    <property type="evidence" value="ECO:0007669"/>
    <property type="project" value="InterPro"/>
</dbReference>
<accession>A0A6J7R1J7</accession>
<gene>
    <name evidence="4" type="ORF">UFOPK3773_01588</name>
    <name evidence="5" type="ORF">UFOPK3992_01774</name>
</gene>
<dbReference type="PANTHER" id="PTHR34137">
    <property type="entry name" value="EXODEOXYRIBONUCLEASE 7 SMALL SUBUNIT"/>
    <property type="match status" value="1"/>
</dbReference>
<dbReference type="EMBL" id="CAFBOZ010000305">
    <property type="protein sequence ID" value="CAB5022063.1"/>
    <property type="molecule type" value="Genomic_DNA"/>
</dbReference>
<dbReference type="SUPFAM" id="SSF116842">
    <property type="entry name" value="XseB-like"/>
    <property type="match status" value="1"/>
</dbReference>
<dbReference type="NCBIfam" id="TIGR01280">
    <property type="entry name" value="xseB"/>
    <property type="match status" value="1"/>
</dbReference>
<dbReference type="PIRSF" id="PIRSF006488">
    <property type="entry name" value="Exonuc_VII_S"/>
    <property type="match status" value="1"/>
</dbReference>
<keyword evidence="2" id="KW-0540">Nuclease</keyword>
<reference evidence="5" key="1">
    <citation type="submission" date="2020-05" db="EMBL/GenBank/DDBJ databases">
        <authorList>
            <person name="Chiriac C."/>
            <person name="Salcher M."/>
            <person name="Ghai R."/>
            <person name="Kavagutti S V."/>
        </authorList>
    </citation>
    <scope>NUCLEOTIDE SEQUENCE</scope>
</reference>
<evidence type="ECO:0000256" key="3">
    <source>
        <dbReference type="ARBA" id="ARBA00022801"/>
    </source>
</evidence>
<dbReference type="GO" id="GO:0005829">
    <property type="term" value="C:cytosol"/>
    <property type="evidence" value="ECO:0007669"/>
    <property type="project" value="TreeGrafter"/>
</dbReference>
<keyword evidence="1" id="KW-0963">Cytoplasm</keyword>
<dbReference type="InterPro" id="IPR003761">
    <property type="entry name" value="Exonuc_VII_S"/>
</dbReference>
<evidence type="ECO:0000256" key="1">
    <source>
        <dbReference type="ARBA" id="ARBA00022490"/>
    </source>
</evidence>
<dbReference type="Gene3D" id="1.10.287.1040">
    <property type="entry name" value="Exonuclease VII, small subunit"/>
    <property type="match status" value="1"/>
</dbReference>
<proteinExistence type="inferred from homology"/>